<reference evidence="2 3" key="1">
    <citation type="submission" date="2016-10" db="EMBL/GenBank/DDBJ databases">
        <authorList>
            <person name="de Groot N.N."/>
        </authorList>
    </citation>
    <scope>NUCLEOTIDE SEQUENCE [LARGE SCALE GENOMIC DNA]</scope>
    <source>
        <strain evidence="2 3">CGMCC 1.8712</strain>
    </source>
</reference>
<keyword evidence="1" id="KW-0812">Transmembrane</keyword>
<sequence>MLYRLRATGPVVLVPLAWGVVAAAHRSLVTERTLLVAHLVMFALLVAFAALSRADMTAGALRVWWLLIVAGLVPTAAGAVGLLTDFRPLLWVALLGWAALPAIGLWDTGQRGASPAVGYLASGALSALGAVACALGVVLGTPAILAGLVAVGVGQTAGIAAAVLH</sequence>
<dbReference type="EMBL" id="FNQT01000001">
    <property type="protein sequence ID" value="SDZ92162.1"/>
    <property type="molecule type" value="Genomic_DNA"/>
</dbReference>
<feature type="transmembrane region" description="Helical" evidence="1">
    <location>
        <begin position="118"/>
        <end position="138"/>
    </location>
</feature>
<name>A0A1H3X0L2_9EURY</name>
<proteinExistence type="predicted"/>
<organism evidence="2 3">
    <name type="scientific">Haloplanus vescus</name>
    <dbReference type="NCBI Taxonomy" id="555874"/>
    <lineage>
        <taxon>Archaea</taxon>
        <taxon>Methanobacteriati</taxon>
        <taxon>Methanobacteriota</taxon>
        <taxon>Stenosarchaea group</taxon>
        <taxon>Halobacteria</taxon>
        <taxon>Halobacteriales</taxon>
        <taxon>Haloferacaceae</taxon>
        <taxon>Haloplanus</taxon>
    </lineage>
</organism>
<evidence type="ECO:0000313" key="3">
    <source>
        <dbReference type="Proteomes" id="UP000236755"/>
    </source>
</evidence>
<dbReference type="OrthoDB" id="330871at2157"/>
<feature type="transmembrane region" description="Helical" evidence="1">
    <location>
        <begin position="144"/>
        <end position="164"/>
    </location>
</feature>
<dbReference type="AlphaFoldDB" id="A0A1H3X0L2"/>
<feature type="transmembrane region" description="Helical" evidence="1">
    <location>
        <begin position="63"/>
        <end position="83"/>
    </location>
</feature>
<dbReference type="RefSeq" id="WP_092632934.1">
    <property type="nucleotide sequence ID" value="NZ_FNQT01000001.1"/>
</dbReference>
<keyword evidence="3" id="KW-1185">Reference proteome</keyword>
<evidence type="ECO:0000256" key="1">
    <source>
        <dbReference type="SAM" id="Phobius"/>
    </source>
</evidence>
<keyword evidence="1" id="KW-1133">Transmembrane helix</keyword>
<keyword evidence="1" id="KW-0472">Membrane</keyword>
<accession>A0A1H3X0L2</accession>
<evidence type="ECO:0000313" key="2">
    <source>
        <dbReference type="EMBL" id="SDZ92162.1"/>
    </source>
</evidence>
<protein>
    <submittedName>
        <fullName evidence="2">Uncharacterized protein</fullName>
    </submittedName>
</protein>
<feature type="transmembrane region" description="Helical" evidence="1">
    <location>
        <begin position="33"/>
        <end position="51"/>
    </location>
</feature>
<dbReference type="Proteomes" id="UP000236755">
    <property type="component" value="Unassembled WGS sequence"/>
</dbReference>
<gene>
    <name evidence="2" type="ORF">SAMN04488065_1232</name>
</gene>
<feature type="transmembrane region" description="Helical" evidence="1">
    <location>
        <begin position="89"/>
        <end position="106"/>
    </location>
</feature>